<dbReference type="PANTHER" id="PTHR38926">
    <property type="entry name" value="F-BOX DOMAIN CONTAINING PROTEIN, EXPRESSED"/>
    <property type="match status" value="1"/>
</dbReference>
<proteinExistence type="predicted"/>
<dbReference type="OrthoDB" id="2242631at2759"/>
<reference evidence="3" key="1">
    <citation type="submission" date="2015-06" db="EMBL/GenBank/DDBJ databases">
        <title>Expansion of signal transduction pathways in fungi by whole-genome duplication.</title>
        <authorList>
            <consortium name="DOE Joint Genome Institute"/>
            <person name="Corrochano L.M."/>
            <person name="Kuo A."/>
            <person name="Marcet-Houben M."/>
            <person name="Polaino S."/>
            <person name="Salamov A."/>
            <person name="Villalobos J.M."/>
            <person name="Alvarez M.I."/>
            <person name="Avalos J."/>
            <person name="Benito E.P."/>
            <person name="Benoit I."/>
            <person name="Burger G."/>
            <person name="Camino L.P."/>
            <person name="Canovas D."/>
            <person name="Cerda-Olmedo E."/>
            <person name="Cheng J.-F."/>
            <person name="Dominguez A."/>
            <person name="Elias M."/>
            <person name="Eslava A.P."/>
            <person name="Glaser F."/>
            <person name="Grimwood J."/>
            <person name="Gutierrez G."/>
            <person name="Heitman J."/>
            <person name="Henrissat B."/>
            <person name="Iturriaga E.A."/>
            <person name="Lang B.F."/>
            <person name="Lavin J.L."/>
            <person name="Lee S."/>
            <person name="Li W."/>
            <person name="Lindquist E."/>
            <person name="Lopez-Garcia S."/>
            <person name="Luque E.M."/>
            <person name="Marcos A.T."/>
            <person name="Martin J."/>
            <person name="McCluskey K."/>
            <person name="Medina H.R."/>
            <person name="Miralles-Duran A."/>
            <person name="Miyazaki A."/>
            <person name="Munoz-Torres E."/>
            <person name="Oguiza J.A."/>
            <person name="Ohm R."/>
            <person name="Olmedo M."/>
            <person name="Orejas M."/>
            <person name="Ortiz-Castellanos L."/>
            <person name="Pisabarro A.G."/>
            <person name="Rodriguez-Romero J."/>
            <person name="Ruiz-Herrera J."/>
            <person name="Ruiz-Vazquez R."/>
            <person name="Sanz C."/>
            <person name="Schackwitz W."/>
            <person name="Schmutz J."/>
            <person name="Shahriari M."/>
            <person name="Shelest E."/>
            <person name="Silva-Franco F."/>
            <person name="Soanes D."/>
            <person name="Syed K."/>
            <person name="Tagua V.G."/>
            <person name="Talbot N.J."/>
            <person name="Thon M."/>
            <person name="De vries R.P."/>
            <person name="Wiebenga A."/>
            <person name="Yadav J.S."/>
            <person name="Braun E.L."/>
            <person name="Baker S."/>
            <person name="Garre V."/>
            <person name="Horwitz B."/>
            <person name="Torres-Martinez S."/>
            <person name="Idnurm A."/>
            <person name="Herrera-Estrella A."/>
            <person name="Gabaldon T."/>
            <person name="Grigoriev I.V."/>
        </authorList>
    </citation>
    <scope>NUCLEOTIDE SEQUENCE [LARGE SCALE GENOMIC DNA]</scope>
    <source>
        <strain evidence="3">NRRL 1555(-)</strain>
    </source>
</reference>
<organism evidence="2 3">
    <name type="scientific">Phycomyces blakesleeanus (strain ATCC 8743b / DSM 1359 / FGSC 10004 / NBRC 33097 / NRRL 1555)</name>
    <dbReference type="NCBI Taxonomy" id="763407"/>
    <lineage>
        <taxon>Eukaryota</taxon>
        <taxon>Fungi</taxon>
        <taxon>Fungi incertae sedis</taxon>
        <taxon>Mucoromycota</taxon>
        <taxon>Mucoromycotina</taxon>
        <taxon>Mucoromycetes</taxon>
        <taxon>Mucorales</taxon>
        <taxon>Phycomycetaceae</taxon>
        <taxon>Phycomyces</taxon>
    </lineage>
</organism>
<feature type="domain" description="F-box" evidence="1">
    <location>
        <begin position="4"/>
        <end position="47"/>
    </location>
</feature>
<dbReference type="PANTHER" id="PTHR38926:SF72">
    <property type="entry name" value="IM:7136021-RELATED"/>
    <property type="match status" value="1"/>
</dbReference>
<sequence length="638" mass="73444">MGLPEIPFEILFNIAYFLTAKDKLSCMTVCSVWKEPFCESLWKTIHINDQRSLIPICNSVDEEKSTFKENGDRVRSLFLSRWLSTKAEQLQALQKHFQKIQLLHAPHGSIRATDHVKLTDWRLWNSLIHLEICVSGLSLQDEVQGLLDILSGLPNLERLEYIWTAWGTSDFYRLQDIEALHKYLPRLKYLSLSISLANLDPDELDKIELVEPAENLRVLKTRINNMDLRWLAYFARKYTKIHTLEWTDRTDLPASELFQEEAFEMFTKLHSAFKQLNKVVVNGVSQTNSTHIAFWNLFGRFGVPLKSLEYNLGTCFENSEILEKTITACLQSCSSTLETLLINGSTGISNPTNIPVSIGVCPNLVSLDINVFPSSIAINIILDNCIALRKLKLEAKRVFIDSNIQSDIQKHDLQLIHIIKSRANSALFKYISERCRRLRYMRLVDVAVVGPLSQDTGTIFIDMSYTCLALLKLNHVSFYGSQDDICNNESAVNLIRFSTVNSPLLYDNTTKNRSIIIPNSSLPETSAETVWFHTYWDGEEVSYDWRNECKIGYMRVLSSEEKDRAQEYFKSFQFQSNQSLDQVQVNRSKEGLVVRNDWEYDLPRGQATLLFAQVNKYVINAKAVRKDNVWSRIYAKKL</sequence>
<dbReference type="InParanoid" id="A0A162PTE0"/>
<name>A0A162PTE0_PHYB8</name>
<dbReference type="InterPro" id="IPR032675">
    <property type="entry name" value="LRR_dom_sf"/>
</dbReference>
<dbReference type="InterPro" id="IPR036047">
    <property type="entry name" value="F-box-like_dom_sf"/>
</dbReference>
<dbReference type="SUPFAM" id="SSF52047">
    <property type="entry name" value="RNI-like"/>
    <property type="match status" value="2"/>
</dbReference>
<dbReference type="VEuPathDB" id="FungiDB:PHYBLDRAFT_59339"/>
<gene>
    <name evidence="2" type="ORF">PHYBLDRAFT_59339</name>
</gene>
<dbReference type="AlphaFoldDB" id="A0A162PTE0"/>
<dbReference type="RefSeq" id="XP_018293847.1">
    <property type="nucleotide sequence ID" value="XM_018440475.1"/>
</dbReference>
<accession>A0A162PTE0</accession>
<dbReference type="InterPro" id="IPR001810">
    <property type="entry name" value="F-box_dom"/>
</dbReference>
<dbReference type="Gene3D" id="3.80.10.10">
    <property type="entry name" value="Ribonuclease Inhibitor"/>
    <property type="match status" value="1"/>
</dbReference>
<dbReference type="Gene3D" id="1.20.1280.50">
    <property type="match status" value="1"/>
</dbReference>
<protein>
    <recommendedName>
        <fullName evidence="1">F-box domain-containing protein</fullName>
    </recommendedName>
</protein>
<dbReference type="Pfam" id="PF12937">
    <property type="entry name" value="F-box-like"/>
    <property type="match status" value="1"/>
</dbReference>
<evidence type="ECO:0000259" key="1">
    <source>
        <dbReference type="Pfam" id="PF12937"/>
    </source>
</evidence>
<dbReference type="Proteomes" id="UP000077315">
    <property type="component" value="Unassembled WGS sequence"/>
</dbReference>
<dbReference type="SUPFAM" id="SSF81383">
    <property type="entry name" value="F-box domain"/>
    <property type="match status" value="1"/>
</dbReference>
<dbReference type="EMBL" id="KV440976">
    <property type="protein sequence ID" value="OAD75807.1"/>
    <property type="molecule type" value="Genomic_DNA"/>
</dbReference>
<evidence type="ECO:0000313" key="2">
    <source>
        <dbReference type="EMBL" id="OAD75807.1"/>
    </source>
</evidence>
<keyword evidence="3" id="KW-1185">Reference proteome</keyword>
<dbReference type="GeneID" id="29001381"/>
<evidence type="ECO:0000313" key="3">
    <source>
        <dbReference type="Proteomes" id="UP000077315"/>
    </source>
</evidence>